<evidence type="ECO:0008006" key="4">
    <source>
        <dbReference type="Google" id="ProtNLM"/>
    </source>
</evidence>
<dbReference type="PANTHER" id="PTHR42925">
    <property type="entry name" value="MULTIDRUG AND TOXIN EFFLUX PROTEIN MATE FAMILY"/>
    <property type="match status" value="1"/>
</dbReference>
<keyword evidence="3" id="KW-1185">Reference proteome</keyword>
<evidence type="ECO:0000313" key="2">
    <source>
        <dbReference type="EMBL" id="MSS87941.1"/>
    </source>
</evidence>
<dbReference type="PANTHER" id="PTHR42925:SF2">
    <property type="entry name" value="NA+ DRIVEN MULTIDRUG EFFLUX PUMP"/>
    <property type="match status" value="1"/>
</dbReference>
<dbReference type="InterPro" id="IPR047135">
    <property type="entry name" value="YsiQ"/>
</dbReference>
<evidence type="ECO:0000313" key="3">
    <source>
        <dbReference type="Proteomes" id="UP000436047"/>
    </source>
</evidence>
<name>A0A6N7VY38_9FIRM</name>
<feature type="transmembrane region" description="Helical" evidence="1">
    <location>
        <begin position="46"/>
        <end position="66"/>
    </location>
</feature>
<evidence type="ECO:0000256" key="1">
    <source>
        <dbReference type="SAM" id="Phobius"/>
    </source>
</evidence>
<dbReference type="Pfam" id="PF01554">
    <property type="entry name" value="MatE"/>
    <property type="match status" value="1"/>
</dbReference>
<dbReference type="InterPro" id="IPR002528">
    <property type="entry name" value="MATE_fam"/>
</dbReference>
<dbReference type="EMBL" id="VUMI01000007">
    <property type="protein sequence ID" value="MSS87941.1"/>
    <property type="molecule type" value="Genomic_DNA"/>
</dbReference>
<comment type="caution">
    <text evidence="2">The sequence shown here is derived from an EMBL/GenBank/DDBJ whole genome shotgun (WGS) entry which is preliminary data.</text>
</comment>
<dbReference type="GO" id="GO:0016020">
    <property type="term" value="C:membrane"/>
    <property type="evidence" value="ECO:0007669"/>
    <property type="project" value="InterPro"/>
</dbReference>
<dbReference type="GO" id="GO:0042910">
    <property type="term" value="F:xenobiotic transmembrane transporter activity"/>
    <property type="evidence" value="ECO:0007669"/>
    <property type="project" value="InterPro"/>
</dbReference>
<proteinExistence type="predicted"/>
<feature type="transmembrane region" description="Helical" evidence="1">
    <location>
        <begin position="78"/>
        <end position="100"/>
    </location>
</feature>
<dbReference type="AlphaFoldDB" id="A0A6N7VY38"/>
<protein>
    <recommendedName>
        <fullName evidence="4">MATE family efflux transporter</fullName>
    </recommendedName>
</protein>
<dbReference type="Proteomes" id="UP000436047">
    <property type="component" value="Unassembled WGS sequence"/>
</dbReference>
<dbReference type="GO" id="GO:0015297">
    <property type="term" value="F:antiporter activity"/>
    <property type="evidence" value="ECO:0007669"/>
    <property type="project" value="InterPro"/>
</dbReference>
<keyword evidence="1" id="KW-1133">Transmembrane helix</keyword>
<sequence length="151" mass="16273">MGIIAVPIALQSLISIGVNMMDTVMLGALGEVALSASSLANQFINIYHVCCMGIGMGASVMVARFWGMRDSQSLKQSITIMLRLCIVFGLLFMAATILAPGALMRIYTPDPDIIREGIRYFNWSVPTYLLLGLSLTCTIVLRSVGQAKIPG</sequence>
<gene>
    <name evidence="2" type="ORF">FYJ45_06295</name>
</gene>
<feature type="transmembrane region" description="Helical" evidence="1">
    <location>
        <begin position="120"/>
        <end position="141"/>
    </location>
</feature>
<reference evidence="2 3" key="1">
    <citation type="submission" date="2019-08" db="EMBL/GenBank/DDBJ databases">
        <title>In-depth cultivation of the pig gut microbiome towards novel bacterial diversity and tailored functional studies.</title>
        <authorList>
            <person name="Wylensek D."/>
            <person name="Hitch T.C.A."/>
            <person name="Clavel T."/>
        </authorList>
    </citation>
    <scope>NUCLEOTIDE SEQUENCE [LARGE SCALE GENOMIC DNA]</scope>
    <source>
        <strain evidence="2 3">WCA-389-WT-23B</strain>
    </source>
</reference>
<accession>A0A6N7VY38</accession>
<keyword evidence="1" id="KW-0812">Transmembrane</keyword>
<organism evidence="2 3">
    <name type="scientific">Eisenbergiella porci</name>
    <dbReference type="NCBI Taxonomy" id="2652274"/>
    <lineage>
        <taxon>Bacteria</taxon>
        <taxon>Bacillati</taxon>
        <taxon>Bacillota</taxon>
        <taxon>Clostridia</taxon>
        <taxon>Lachnospirales</taxon>
        <taxon>Lachnospiraceae</taxon>
        <taxon>Eisenbergiella</taxon>
    </lineage>
</organism>
<keyword evidence="1" id="KW-0472">Membrane</keyword>